<reference evidence="1" key="2">
    <citation type="submission" date="2022-01" db="EMBL/GenBank/DDBJ databases">
        <authorList>
            <person name="Yamashiro T."/>
            <person name="Shiraishi A."/>
            <person name="Satake H."/>
            <person name="Nakayama K."/>
        </authorList>
    </citation>
    <scope>NUCLEOTIDE SEQUENCE</scope>
</reference>
<protein>
    <recommendedName>
        <fullName evidence="3">Reverse transcriptase domain-containing protein</fullName>
    </recommendedName>
</protein>
<dbReference type="Gene3D" id="2.40.70.10">
    <property type="entry name" value="Acid Proteases"/>
    <property type="match status" value="1"/>
</dbReference>
<keyword evidence="2" id="KW-1185">Reference proteome</keyword>
<dbReference type="EMBL" id="BQNB010009017">
    <property type="protein sequence ID" value="GJS57590.1"/>
    <property type="molecule type" value="Genomic_DNA"/>
</dbReference>
<name>A0ABQ4WXT1_9ASTR</name>
<dbReference type="Proteomes" id="UP001151760">
    <property type="component" value="Unassembled WGS sequence"/>
</dbReference>
<sequence length="192" mass="21683">MGIAEDVIVKVENFSFLSDFVIVDFEADPRVPIILRRPFLFTARALVDLYEEKLTLRVENEEVKRRAVAVPLLILIILLLYEHSYLDTDNIAEAGAIVALSARARERVAGGAGEFSLPNMIAGGLDISIDLFPPADKSAFFIESFAMKLTHIRSSPSMIIFNFESEARSRDFTRVLKNIYWGVCRLLELMKQ</sequence>
<dbReference type="PANTHER" id="PTHR33067:SF35">
    <property type="entry name" value="ASPARTIC PEPTIDASE DDI1-TYPE DOMAIN-CONTAINING PROTEIN"/>
    <property type="match status" value="1"/>
</dbReference>
<proteinExistence type="predicted"/>
<dbReference type="PANTHER" id="PTHR33067">
    <property type="entry name" value="RNA-DIRECTED DNA POLYMERASE-RELATED"/>
    <property type="match status" value="1"/>
</dbReference>
<comment type="caution">
    <text evidence="1">The sequence shown here is derived from an EMBL/GenBank/DDBJ whole genome shotgun (WGS) entry which is preliminary data.</text>
</comment>
<accession>A0ABQ4WXT1</accession>
<evidence type="ECO:0008006" key="3">
    <source>
        <dbReference type="Google" id="ProtNLM"/>
    </source>
</evidence>
<organism evidence="1 2">
    <name type="scientific">Tanacetum coccineum</name>
    <dbReference type="NCBI Taxonomy" id="301880"/>
    <lineage>
        <taxon>Eukaryota</taxon>
        <taxon>Viridiplantae</taxon>
        <taxon>Streptophyta</taxon>
        <taxon>Embryophyta</taxon>
        <taxon>Tracheophyta</taxon>
        <taxon>Spermatophyta</taxon>
        <taxon>Magnoliopsida</taxon>
        <taxon>eudicotyledons</taxon>
        <taxon>Gunneridae</taxon>
        <taxon>Pentapetalae</taxon>
        <taxon>asterids</taxon>
        <taxon>campanulids</taxon>
        <taxon>Asterales</taxon>
        <taxon>Asteraceae</taxon>
        <taxon>Asteroideae</taxon>
        <taxon>Anthemideae</taxon>
        <taxon>Anthemidinae</taxon>
        <taxon>Tanacetum</taxon>
    </lineage>
</organism>
<reference evidence="1" key="1">
    <citation type="journal article" date="2022" name="Int. J. Mol. Sci.">
        <title>Draft Genome of Tanacetum Coccineum: Genomic Comparison of Closely Related Tanacetum-Family Plants.</title>
        <authorList>
            <person name="Yamashiro T."/>
            <person name="Shiraishi A."/>
            <person name="Nakayama K."/>
            <person name="Satake H."/>
        </authorList>
    </citation>
    <scope>NUCLEOTIDE SEQUENCE</scope>
</reference>
<evidence type="ECO:0000313" key="1">
    <source>
        <dbReference type="EMBL" id="GJS57590.1"/>
    </source>
</evidence>
<evidence type="ECO:0000313" key="2">
    <source>
        <dbReference type="Proteomes" id="UP001151760"/>
    </source>
</evidence>
<dbReference type="InterPro" id="IPR021109">
    <property type="entry name" value="Peptidase_aspartic_dom_sf"/>
</dbReference>
<gene>
    <name evidence="1" type="ORF">Tco_0652374</name>
</gene>